<dbReference type="GO" id="GO:0006817">
    <property type="term" value="P:phosphate ion transport"/>
    <property type="evidence" value="ECO:0007669"/>
    <property type="project" value="UniProtKB-KW"/>
</dbReference>
<dbReference type="PROSITE" id="PS51257">
    <property type="entry name" value="PROKAR_LIPOPROTEIN"/>
    <property type="match status" value="1"/>
</dbReference>
<keyword evidence="5" id="KW-0813">Transport</keyword>
<keyword evidence="7" id="KW-0564">Palmitate</keyword>
<dbReference type="OrthoDB" id="9790048at2"/>
<evidence type="ECO:0000256" key="2">
    <source>
        <dbReference type="ARBA" id="ARBA00004193"/>
    </source>
</evidence>
<dbReference type="Gene3D" id="3.40.190.10">
    <property type="entry name" value="Periplasmic binding protein-like II"/>
    <property type="match status" value="2"/>
</dbReference>
<dbReference type="RefSeq" id="WP_038262045.1">
    <property type="nucleotide sequence ID" value="NZ_FSRH01000009.1"/>
</dbReference>
<evidence type="ECO:0000256" key="7">
    <source>
        <dbReference type="ARBA" id="ARBA00023139"/>
    </source>
</evidence>
<comment type="similarity">
    <text evidence="3">Belongs to the PstS family.</text>
</comment>
<dbReference type="eggNOG" id="COG0226">
    <property type="taxonomic scope" value="Bacteria"/>
</dbReference>
<dbReference type="InterPro" id="IPR024370">
    <property type="entry name" value="PBP_domain"/>
</dbReference>
<comment type="subunit">
    <text evidence="4">The complex is composed of two ATP-binding proteins (PstB), two transmembrane proteins (PstC and PstA) and a solute-binding protein (PstS).</text>
</comment>
<comment type="caution">
    <text evidence="11">The sequence shown here is derived from an EMBL/GenBank/DDBJ whole genome shotgun (WGS) entry which is preliminary data.</text>
</comment>
<keyword evidence="5" id="KW-0592">Phosphate transport</keyword>
<dbReference type="Proteomes" id="UP000027946">
    <property type="component" value="Unassembled WGS sequence"/>
</dbReference>
<keyword evidence="6 9" id="KW-0732">Signal</keyword>
<evidence type="ECO:0000256" key="8">
    <source>
        <dbReference type="ARBA" id="ARBA00023288"/>
    </source>
</evidence>
<evidence type="ECO:0000256" key="9">
    <source>
        <dbReference type="SAM" id="SignalP"/>
    </source>
</evidence>
<gene>
    <name evidence="11" type="primary">pstS</name>
    <name evidence="11" type="ORF">CLIT_4c01220</name>
</gene>
<name>A0A069RJF6_PEPLI</name>
<evidence type="ECO:0000256" key="3">
    <source>
        <dbReference type="ARBA" id="ARBA00008725"/>
    </source>
</evidence>
<feature type="domain" description="PBP" evidence="10">
    <location>
        <begin position="36"/>
        <end position="285"/>
    </location>
</feature>
<accession>A0A069RJF6</accession>
<organism evidence="11 12">
    <name type="scientific">Peptoclostridium litorale DSM 5388</name>
    <dbReference type="NCBI Taxonomy" id="1121324"/>
    <lineage>
        <taxon>Bacteria</taxon>
        <taxon>Bacillati</taxon>
        <taxon>Bacillota</taxon>
        <taxon>Clostridia</taxon>
        <taxon>Peptostreptococcales</taxon>
        <taxon>Peptoclostridiaceae</taxon>
        <taxon>Peptoclostridium</taxon>
    </lineage>
</organism>
<proteinExistence type="inferred from homology"/>
<evidence type="ECO:0000313" key="12">
    <source>
        <dbReference type="Proteomes" id="UP000027946"/>
    </source>
</evidence>
<dbReference type="CDD" id="cd13653">
    <property type="entry name" value="PBP2_phosphate_like_1"/>
    <property type="match status" value="1"/>
</dbReference>
<evidence type="ECO:0000256" key="5">
    <source>
        <dbReference type="ARBA" id="ARBA00022592"/>
    </source>
</evidence>
<keyword evidence="12" id="KW-1185">Reference proteome</keyword>
<evidence type="ECO:0000259" key="10">
    <source>
        <dbReference type="Pfam" id="PF12849"/>
    </source>
</evidence>
<feature type="chain" id="PRO_5039339097" evidence="9">
    <location>
        <begin position="22"/>
        <end position="299"/>
    </location>
</feature>
<dbReference type="AlphaFoldDB" id="A0A069RJF6"/>
<keyword evidence="8" id="KW-0449">Lipoprotein</keyword>
<dbReference type="EMBL" id="JJMM01000004">
    <property type="protein sequence ID" value="KDR96285.1"/>
    <property type="molecule type" value="Genomic_DNA"/>
</dbReference>
<dbReference type="PANTHER" id="PTHR30570:SF1">
    <property type="entry name" value="PHOSPHATE-BINDING PROTEIN PSTS"/>
    <property type="match status" value="1"/>
</dbReference>
<dbReference type="SUPFAM" id="SSF53850">
    <property type="entry name" value="Periplasmic binding protein-like II"/>
    <property type="match status" value="1"/>
</dbReference>
<sequence>MKKILSSVLALVMVITLGLTGCGQTEQEEAAPQFKSQILFKGSSTLAPVVSQMATEFIEEYETWDKVNPEFPEASLDIFVSAGGSSAGVKSVIDKTSDFGMVSREVKDEEKEKVANYSEYKLGLDVLTVSVNPQNPIAGMKDDLTTEEIRKIFSGEYKYWDDVAAGLPHNEIVVVTRDLGGGAHSVFQSNVMGDTQVKAEAIQEPSMGALVAKIMENKDAIGYASYGVVNQNEGKVMPLKVDGIAPTKENIVSGAYKISRPLLIVKDGELLPQEKAFMDFVMSEEGMNMVEKMGFVPAK</sequence>
<comment type="subcellular location">
    <subcellularLocation>
        <location evidence="2">Cell membrane</location>
        <topology evidence="2">Lipid-anchor</topology>
    </subcellularLocation>
</comment>
<dbReference type="InterPro" id="IPR050811">
    <property type="entry name" value="Phosphate_ABC_transporter"/>
</dbReference>
<dbReference type="GO" id="GO:0005886">
    <property type="term" value="C:plasma membrane"/>
    <property type="evidence" value="ECO:0007669"/>
    <property type="project" value="UniProtKB-SubCell"/>
</dbReference>
<evidence type="ECO:0000313" key="11">
    <source>
        <dbReference type="EMBL" id="KDR96285.1"/>
    </source>
</evidence>
<evidence type="ECO:0000256" key="6">
    <source>
        <dbReference type="ARBA" id="ARBA00022729"/>
    </source>
</evidence>
<protein>
    <submittedName>
        <fullName evidence="11">Phosphate-binding protein PstS</fullName>
    </submittedName>
</protein>
<reference evidence="11 12" key="1">
    <citation type="submission" date="2014-03" db="EMBL/GenBank/DDBJ databases">
        <title>Genome sequence of Clostridium litorale W6, DSM 5388.</title>
        <authorList>
            <person name="Poehlein A."/>
            <person name="Jagirdar A."/>
            <person name="Khonsari B."/>
            <person name="Chibani C.M."/>
            <person name="Gutierrez Gutierrez D.A."/>
            <person name="Davydova E."/>
            <person name="Alghaithi H.S."/>
            <person name="Nair K.P."/>
            <person name="Dhamotharan K."/>
            <person name="Chandran L."/>
            <person name="G W."/>
            <person name="Daniel R."/>
        </authorList>
    </citation>
    <scope>NUCLEOTIDE SEQUENCE [LARGE SCALE GENOMIC DNA]</scope>
    <source>
        <strain evidence="11 12">W6</strain>
    </source>
</reference>
<dbReference type="Pfam" id="PF12849">
    <property type="entry name" value="PBP_like_2"/>
    <property type="match status" value="1"/>
</dbReference>
<feature type="signal peptide" evidence="9">
    <location>
        <begin position="1"/>
        <end position="21"/>
    </location>
</feature>
<comment type="function">
    <text evidence="1">Part of the ABC transporter complex PstSACB involved in phosphate import.</text>
</comment>
<evidence type="ECO:0000256" key="1">
    <source>
        <dbReference type="ARBA" id="ARBA00002841"/>
    </source>
</evidence>
<evidence type="ECO:0000256" key="4">
    <source>
        <dbReference type="ARBA" id="ARBA00011529"/>
    </source>
</evidence>
<dbReference type="PANTHER" id="PTHR30570">
    <property type="entry name" value="PERIPLASMIC PHOSPHATE BINDING COMPONENT OF PHOSPHATE ABC TRANSPORTER"/>
    <property type="match status" value="1"/>
</dbReference>
<dbReference type="STRING" id="1121324.CLIT_4c01220"/>